<dbReference type="PANTHER" id="PTHR43482">
    <property type="entry name" value="PROTEIN AST1-RELATED"/>
    <property type="match status" value="1"/>
</dbReference>
<organism evidence="2 3">
    <name type="scientific">Olivibacter domesticus</name>
    <name type="common">Pseudosphingobacterium domesticum</name>
    <dbReference type="NCBI Taxonomy" id="407022"/>
    <lineage>
        <taxon>Bacteria</taxon>
        <taxon>Pseudomonadati</taxon>
        <taxon>Bacteroidota</taxon>
        <taxon>Sphingobacteriia</taxon>
        <taxon>Sphingobacteriales</taxon>
        <taxon>Sphingobacteriaceae</taxon>
        <taxon>Olivibacter</taxon>
    </lineage>
</organism>
<name>A0A1H7MGW8_OLID1</name>
<evidence type="ECO:0000313" key="3">
    <source>
        <dbReference type="Proteomes" id="UP000199421"/>
    </source>
</evidence>
<dbReference type="SUPFAM" id="SSF50129">
    <property type="entry name" value="GroES-like"/>
    <property type="match status" value="1"/>
</dbReference>
<dbReference type="EMBL" id="FOAF01000001">
    <property type="protein sequence ID" value="SEL10319.1"/>
    <property type="molecule type" value="Genomic_DNA"/>
</dbReference>
<feature type="domain" description="Enoyl reductase (ER)" evidence="1">
    <location>
        <begin position="10"/>
        <end position="331"/>
    </location>
</feature>
<dbReference type="Proteomes" id="UP000199421">
    <property type="component" value="Unassembled WGS sequence"/>
</dbReference>
<dbReference type="CDD" id="cd05289">
    <property type="entry name" value="MDR_like_2"/>
    <property type="match status" value="1"/>
</dbReference>
<dbReference type="InterPro" id="IPR013149">
    <property type="entry name" value="ADH-like_C"/>
</dbReference>
<gene>
    <name evidence="2" type="ORF">SAMN05661044_01998</name>
</gene>
<dbReference type="InterPro" id="IPR036291">
    <property type="entry name" value="NAD(P)-bd_dom_sf"/>
</dbReference>
<dbReference type="PANTHER" id="PTHR43482:SF1">
    <property type="entry name" value="PROTEIN AST1-RELATED"/>
    <property type="match status" value="1"/>
</dbReference>
<evidence type="ECO:0000259" key="1">
    <source>
        <dbReference type="SMART" id="SM00829"/>
    </source>
</evidence>
<reference evidence="3" key="1">
    <citation type="submission" date="2016-10" db="EMBL/GenBank/DDBJ databases">
        <authorList>
            <person name="Varghese N."/>
            <person name="Submissions S."/>
        </authorList>
    </citation>
    <scope>NUCLEOTIDE SEQUENCE [LARGE SCALE GENOMIC DNA]</scope>
    <source>
        <strain evidence="3">DSM 18733</strain>
    </source>
</reference>
<dbReference type="RefSeq" id="WP_093322954.1">
    <property type="nucleotide sequence ID" value="NZ_FOAF01000001.1"/>
</dbReference>
<dbReference type="Gene3D" id="3.40.50.720">
    <property type="entry name" value="NAD(P)-binding Rossmann-like Domain"/>
    <property type="match status" value="1"/>
</dbReference>
<evidence type="ECO:0000313" key="2">
    <source>
        <dbReference type="EMBL" id="SEL10319.1"/>
    </source>
</evidence>
<dbReference type="InterPro" id="IPR020843">
    <property type="entry name" value="ER"/>
</dbReference>
<dbReference type="GO" id="GO:0016491">
    <property type="term" value="F:oxidoreductase activity"/>
    <property type="evidence" value="ECO:0007669"/>
    <property type="project" value="InterPro"/>
</dbReference>
<dbReference type="Pfam" id="PF08240">
    <property type="entry name" value="ADH_N"/>
    <property type="match status" value="1"/>
</dbReference>
<protein>
    <submittedName>
        <fullName evidence="2">NADPH:quinone reductase</fullName>
    </submittedName>
</protein>
<dbReference type="InterPro" id="IPR052585">
    <property type="entry name" value="Lipid_raft_assoc_Zn_ADH"/>
</dbReference>
<keyword evidence="3" id="KW-1185">Reference proteome</keyword>
<dbReference type="Gene3D" id="3.90.180.10">
    <property type="entry name" value="Medium-chain alcohol dehydrogenases, catalytic domain"/>
    <property type="match status" value="1"/>
</dbReference>
<dbReference type="STRING" id="407022.SAMN05661044_01998"/>
<sequence length="335" mass="36427">MKAIKLKNFGGVENFLLDEAIPLPKIGKKEVLVEIIASAFNPIDYQMRQGRPESKKMRSFILGREFSGRIIKIGSDVKKFKEGDDVLAAAGSMGSNGTYASHISVPEAVVVHKPTNLSYEVAAAIPVAGLTAIQCINRLPLSAGDSIFVSGAAGGVGLMLTKLLLANGYLNIVVTAGNEESRSKLLALGISSDRIIDYKHPKLKEEIFRINQNNLFKACIDLVGDHMSEICASLLAINGYYMDVTALTTIGARAKLFDKGATIINVSNYAYSLQGDLAYYGNQLKSVVDFLKRELICPPPIKVVGDFNVQTVKEAHEILEKNLSKGNKLVMIHKR</sequence>
<dbReference type="OrthoDB" id="9787435at2"/>
<dbReference type="InterPro" id="IPR011032">
    <property type="entry name" value="GroES-like_sf"/>
</dbReference>
<accession>A0A1H7MGW8</accession>
<dbReference type="SUPFAM" id="SSF51735">
    <property type="entry name" value="NAD(P)-binding Rossmann-fold domains"/>
    <property type="match status" value="1"/>
</dbReference>
<proteinExistence type="predicted"/>
<dbReference type="Pfam" id="PF00107">
    <property type="entry name" value="ADH_zinc_N"/>
    <property type="match status" value="1"/>
</dbReference>
<dbReference type="AlphaFoldDB" id="A0A1H7MGW8"/>
<dbReference type="InterPro" id="IPR013154">
    <property type="entry name" value="ADH-like_N"/>
</dbReference>
<dbReference type="SMART" id="SM00829">
    <property type="entry name" value="PKS_ER"/>
    <property type="match status" value="1"/>
</dbReference>